<comment type="function">
    <text evidence="4">The branched-chain alpha-keto dehydrogenase complex catalyzes the overall conversion of alpha-keto acids to acyl-CoA and CO(2). It contains multiple copies of three enzymatic components: branched-chain alpha-keto acid decarboxylase (E1), lipoamide acyltransferase (E2) and lipoamide dehydrogenase (E3).</text>
</comment>
<feature type="compositionally biased region" description="Basic and acidic residues" evidence="5">
    <location>
        <begin position="251"/>
        <end position="265"/>
    </location>
</feature>
<keyword evidence="8" id="KW-1185">Reference proteome</keyword>
<dbReference type="EC" id="1.2.4.4" evidence="4"/>
<dbReference type="AlphaFoldDB" id="A0A0S7BI42"/>
<evidence type="ECO:0000256" key="2">
    <source>
        <dbReference type="ARBA" id="ARBA00023002"/>
    </source>
</evidence>
<gene>
    <name evidence="7" type="ORF">LARV_03191</name>
</gene>
<dbReference type="InterPro" id="IPR001017">
    <property type="entry name" value="DH_E1"/>
</dbReference>
<sequence length="327" mass="36207">MALSAETKREMYWMMLLARRLDERAWVLHRQGKIAFHISGIGHEAAQIGAAFALRRGYDWFTPYYRDLALMLALGYTPTDFMMSLMGKKADPGSGGRQMPSHWSMRSANAVSHSAPVATQTSHAAGIGLAIKLHKEDKVVLTSVGEGATSQGEWYEGVNWAAVHRLPVILMVQNNQYAISEPPQTQMAVPGPADKACGLGLHGERVDGTDVFAVYDAVSQAVERARKGEGPSLIEARLYRITPHSSDDDDRTYRSREEVEDHKKRDPLLVAQTALKKEKSLSNAQEDEMETRAREMVDEAVKAAEAAPYPSPDEAAYPVYVEEIRHG</sequence>
<dbReference type="PANTHER" id="PTHR43380:SF1">
    <property type="entry name" value="2-OXOISOVALERATE DEHYDROGENASE SUBUNIT ALPHA, MITOCHONDRIAL"/>
    <property type="match status" value="1"/>
</dbReference>
<keyword evidence="2 4" id="KW-0560">Oxidoreductase</keyword>
<accession>A0A0S7BI42</accession>
<protein>
    <recommendedName>
        <fullName evidence="4">2-oxoisovalerate dehydrogenase subunit alpha</fullName>
        <ecNumber evidence="4">1.2.4.4</ecNumber>
    </recommendedName>
    <alternativeName>
        <fullName evidence="4">Branched-chain alpha-keto acid dehydrogenase E1 component alpha chain</fullName>
    </alternativeName>
</protein>
<feature type="region of interest" description="Disordered" evidence="5">
    <location>
        <begin position="244"/>
        <end position="265"/>
    </location>
</feature>
<evidence type="ECO:0000313" key="7">
    <source>
        <dbReference type="EMBL" id="GAP15405.1"/>
    </source>
</evidence>
<evidence type="ECO:0000256" key="3">
    <source>
        <dbReference type="ARBA" id="ARBA00023052"/>
    </source>
</evidence>
<dbReference type="InterPro" id="IPR050771">
    <property type="entry name" value="Alpha-ketoacid_DH_E1_comp"/>
</dbReference>
<dbReference type="EMBL" id="DF967972">
    <property type="protein sequence ID" value="GAP15405.1"/>
    <property type="molecule type" value="Genomic_DNA"/>
</dbReference>
<dbReference type="InterPro" id="IPR029061">
    <property type="entry name" value="THDP-binding"/>
</dbReference>
<reference evidence="7" key="1">
    <citation type="submission" date="2015-07" db="EMBL/GenBank/DDBJ databases">
        <title>Draft Genome Sequences of Anaerolinea thermolimosa IMO-1, Bellilinea caldifistulae GOMI-1, Leptolinea tardivitalis YMTK-2, Levilinea saccharolytica KIBI-1,Longilinea arvoryzae KOME-1, Previously Described as Members of the Anaerolineaceae (Chloroflexi).</title>
        <authorList>
            <person name="Sekiguchi Y."/>
            <person name="Ohashi A."/>
            <person name="Matsuura N."/>
            <person name="Tourlousse M.D."/>
        </authorList>
    </citation>
    <scope>NUCLEOTIDE SEQUENCE [LARGE SCALE GENOMIC DNA]</scope>
    <source>
        <strain evidence="7">KOME-1</strain>
    </source>
</reference>
<dbReference type="STRING" id="360412.LARV_03191"/>
<comment type="similarity">
    <text evidence="4">Belongs to the BCKDHA family.</text>
</comment>
<evidence type="ECO:0000256" key="5">
    <source>
        <dbReference type="SAM" id="MobiDB-lite"/>
    </source>
</evidence>
<organism evidence="7">
    <name type="scientific">Longilinea arvoryzae</name>
    <dbReference type="NCBI Taxonomy" id="360412"/>
    <lineage>
        <taxon>Bacteria</taxon>
        <taxon>Bacillati</taxon>
        <taxon>Chloroflexota</taxon>
        <taxon>Anaerolineae</taxon>
        <taxon>Anaerolineales</taxon>
        <taxon>Anaerolineaceae</taxon>
        <taxon>Longilinea</taxon>
    </lineage>
</organism>
<evidence type="ECO:0000313" key="8">
    <source>
        <dbReference type="Proteomes" id="UP000055060"/>
    </source>
</evidence>
<dbReference type="PANTHER" id="PTHR43380">
    <property type="entry name" value="2-OXOISOVALERATE DEHYDROGENASE SUBUNIT ALPHA, MITOCHONDRIAL"/>
    <property type="match status" value="1"/>
</dbReference>
<comment type="cofactor">
    <cofactor evidence="1 4">
        <name>thiamine diphosphate</name>
        <dbReference type="ChEBI" id="CHEBI:58937"/>
    </cofactor>
</comment>
<dbReference type="SUPFAM" id="SSF52518">
    <property type="entry name" value="Thiamin diphosphate-binding fold (THDP-binding)"/>
    <property type="match status" value="1"/>
</dbReference>
<dbReference type="GO" id="GO:0009083">
    <property type="term" value="P:branched-chain amino acid catabolic process"/>
    <property type="evidence" value="ECO:0007669"/>
    <property type="project" value="TreeGrafter"/>
</dbReference>
<dbReference type="GO" id="GO:0003863">
    <property type="term" value="F:branched-chain 2-oxo acid dehydrogenase activity"/>
    <property type="evidence" value="ECO:0007669"/>
    <property type="project" value="UniProtKB-EC"/>
</dbReference>
<dbReference type="Pfam" id="PF00676">
    <property type="entry name" value="E1_dh"/>
    <property type="match status" value="1"/>
</dbReference>
<dbReference type="Gene3D" id="3.40.50.970">
    <property type="match status" value="1"/>
</dbReference>
<proteinExistence type="inferred from homology"/>
<name>A0A0S7BI42_9CHLR</name>
<comment type="catalytic activity">
    <reaction evidence="4">
        <text>N(6)-[(R)-lipoyl]-L-lysyl-[protein] + 3-methyl-2-oxobutanoate + H(+) = N(6)-[(R)-S(8)-2-methylpropanoyldihydrolipoyl]-L-lysyl-[protein] + CO2</text>
        <dbReference type="Rhea" id="RHEA:13457"/>
        <dbReference type="Rhea" id="RHEA-COMP:10474"/>
        <dbReference type="Rhea" id="RHEA-COMP:10497"/>
        <dbReference type="ChEBI" id="CHEBI:11851"/>
        <dbReference type="ChEBI" id="CHEBI:15378"/>
        <dbReference type="ChEBI" id="CHEBI:16526"/>
        <dbReference type="ChEBI" id="CHEBI:83099"/>
        <dbReference type="ChEBI" id="CHEBI:83142"/>
        <dbReference type="EC" id="1.2.4.4"/>
    </reaction>
</comment>
<keyword evidence="3 4" id="KW-0786">Thiamine pyrophosphate</keyword>
<dbReference type="Proteomes" id="UP000055060">
    <property type="component" value="Unassembled WGS sequence"/>
</dbReference>
<dbReference type="RefSeq" id="WP_075074586.1">
    <property type="nucleotide sequence ID" value="NZ_DF967972.1"/>
</dbReference>
<evidence type="ECO:0000259" key="6">
    <source>
        <dbReference type="Pfam" id="PF00676"/>
    </source>
</evidence>
<feature type="domain" description="Dehydrogenase E1 component" evidence="6">
    <location>
        <begin position="14"/>
        <end position="312"/>
    </location>
</feature>
<dbReference type="OrthoDB" id="9766715at2"/>
<evidence type="ECO:0000256" key="1">
    <source>
        <dbReference type="ARBA" id="ARBA00001964"/>
    </source>
</evidence>
<evidence type="ECO:0000256" key="4">
    <source>
        <dbReference type="RuleBase" id="RU365014"/>
    </source>
</evidence>
<dbReference type="CDD" id="cd02000">
    <property type="entry name" value="TPP_E1_PDC_ADC_BCADC"/>
    <property type="match status" value="1"/>
</dbReference>